<keyword evidence="3" id="KW-1185">Reference proteome</keyword>
<feature type="compositionally biased region" description="Basic and acidic residues" evidence="1">
    <location>
        <begin position="174"/>
        <end position="198"/>
    </location>
</feature>
<organism evidence="2 3">
    <name type="scientific">Mytilus coruscus</name>
    <name type="common">Sea mussel</name>
    <dbReference type="NCBI Taxonomy" id="42192"/>
    <lineage>
        <taxon>Eukaryota</taxon>
        <taxon>Metazoa</taxon>
        <taxon>Spiralia</taxon>
        <taxon>Lophotrochozoa</taxon>
        <taxon>Mollusca</taxon>
        <taxon>Bivalvia</taxon>
        <taxon>Autobranchia</taxon>
        <taxon>Pteriomorphia</taxon>
        <taxon>Mytilida</taxon>
        <taxon>Mytiloidea</taxon>
        <taxon>Mytilidae</taxon>
        <taxon>Mytilinae</taxon>
        <taxon>Mytilus</taxon>
    </lineage>
</organism>
<name>A0A6J8E7J9_MYTCO</name>
<dbReference type="Proteomes" id="UP000507470">
    <property type="component" value="Unassembled WGS sequence"/>
</dbReference>
<evidence type="ECO:0000313" key="3">
    <source>
        <dbReference type="Proteomes" id="UP000507470"/>
    </source>
</evidence>
<sequence>MEKNYDQGQGADTDTDEFYVNHVVNFNYKHPVSAIICLAVVNNVIVSTGSVQMKSMFVQNEHVTKTYTDILLGMQFNEADNTPDQAPDDNIVSIPYSSVLETNVYDLDVGIMRSLISQSAVPLTSPYLYINGTEEECVETVNHDPIEPQETGEGDKVVQETDEEQVAVIIQETGQEKGQEPEGETHVRYEDTLKCSQL</sequence>
<evidence type="ECO:0000313" key="2">
    <source>
        <dbReference type="EMBL" id="CAC5416390.1"/>
    </source>
</evidence>
<accession>A0A6J8E7J9</accession>
<reference evidence="2 3" key="1">
    <citation type="submission" date="2020-06" db="EMBL/GenBank/DDBJ databases">
        <authorList>
            <person name="Li R."/>
            <person name="Bekaert M."/>
        </authorList>
    </citation>
    <scope>NUCLEOTIDE SEQUENCE [LARGE SCALE GENOMIC DNA]</scope>
    <source>
        <strain evidence="3">wild</strain>
    </source>
</reference>
<proteinExistence type="predicted"/>
<protein>
    <submittedName>
        <fullName evidence="2">Uncharacterized protein</fullName>
    </submittedName>
</protein>
<dbReference type="AlphaFoldDB" id="A0A6J8E7J9"/>
<dbReference type="OrthoDB" id="6199163at2759"/>
<feature type="region of interest" description="Disordered" evidence="1">
    <location>
        <begin position="172"/>
        <end position="198"/>
    </location>
</feature>
<dbReference type="EMBL" id="CACVKT020008631">
    <property type="protein sequence ID" value="CAC5416390.1"/>
    <property type="molecule type" value="Genomic_DNA"/>
</dbReference>
<gene>
    <name evidence="2" type="ORF">MCOR_49024</name>
</gene>
<evidence type="ECO:0000256" key="1">
    <source>
        <dbReference type="SAM" id="MobiDB-lite"/>
    </source>
</evidence>